<protein>
    <submittedName>
        <fullName evidence="6">Transcriptional regulator</fullName>
    </submittedName>
</protein>
<dbReference type="AlphaFoldDB" id="A0A2M9ZNQ0"/>
<dbReference type="EMBL" id="NPDZ01000004">
    <property type="protein sequence ID" value="PJZ73702.1"/>
    <property type="molecule type" value="Genomic_DNA"/>
</dbReference>
<dbReference type="Proteomes" id="UP000231990">
    <property type="component" value="Unassembled WGS sequence"/>
</dbReference>
<comment type="caution">
    <text evidence="6">The sequence shown here is derived from an EMBL/GenBank/DDBJ whole genome shotgun (WGS) entry which is preliminary data.</text>
</comment>
<keyword evidence="2" id="KW-0472">Membrane</keyword>
<evidence type="ECO:0000313" key="6">
    <source>
        <dbReference type="EMBL" id="PJZ73702.1"/>
    </source>
</evidence>
<proteinExistence type="inferred from homology"/>
<organism evidence="6 8">
    <name type="scientific">Leptospira perolatii</name>
    <dbReference type="NCBI Taxonomy" id="2023191"/>
    <lineage>
        <taxon>Bacteria</taxon>
        <taxon>Pseudomonadati</taxon>
        <taxon>Spirochaetota</taxon>
        <taxon>Spirochaetia</taxon>
        <taxon>Leptospirales</taxon>
        <taxon>Leptospiraceae</taxon>
        <taxon>Leptospira</taxon>
    </lineage>
</organism>
<dbReference type="InterPro" id="IPR050922">
    <property type="entry name" value="LytR/CpsA/Psr_CW_biosynth"/>
</dbReference>
<comment type="similarity">
    <text evidence="1">Belongs to the LytR/CpsA/Psr (LCP) family.</text>
</comment>
<keyword evidence="2" id="KW-0812">Transmembrane</keyword>
<dbReference type="Proteomes" id="UP000231962">
    <property type="component" value="Unassembled WGS sequence"/>
</dbReference>
<dbReference type="Pfam" id="PF13399">
    <property type="entry name" value="LytR_C"/>
    <property type="match status" value="1"/>
</dbReference>
<evidence type="ECO:0000313" key="8">
    <source>
        <dbReference type="Proteomes" id="UP000231990"/>
    </source>
</evidence>
<keyword evidence="7" id="KW-1185">Reference proteome</keyword>
<dbReference type="Pfam" id="PF03816">
    <property type="entry name" value="LytR_cpsA_psr"/>
    <property type="match status" value="1"/>
</dbReference>
<dbReference type="InterPro" id="IPR004474">
    <property type="entry name" value="LytR_CpsA_psr"/>
</dbReference>
<evidence type="ECO:0000259" key="3">
    <source>
        <dbReference type="Pfam" id="PF03816"/>
    </source>
</evidence>
<dbReference type="PANTHER" id="PTHR33392:SF6">
    <property type="entry name" value="POLYISOPRENYL-TEICHOIC ACID--PEPTIDOGLYCAN TEICHOIC ACID TRANSFERASE TAGU"/>
    <property type="match status" value="1"/>
</dbReference>
<accession>A0A2M9ZNQ0</accession>
<evidence type="ECO:0000256" key="2">
    <source>
        <dbReference type="SAM" id="Phobius"/>
    </source>
</evidence>
<dbReference type="PANTHER" id="PTHR33392">
    <property type="entry name" value="POLYISOPRENYL-TEICHOIC ACID--PEPTIDOGLYCAN TEICHOIC ACID TRANSFERASE TAGU"/>
    <property type="match status" value="1"/>
</dbReference>
<keyword evidence="2" id="KW-1133">Transmembrane helix</keyword>
<feature type="domain" description="LytR/CpsA/Psr regulator C-terminal" evidence="4">
    <location>
        <begin position="302"/>
        <end position="384"/>
    </location>
</feature>
<evidence type="ECO:0000256" key="1">
    <source>
        <dbReference type="ARBA" id="ARBA00006068"/>
    </source>
</evidence>
<dbReference type="Gene3D" id="3.40.630.190">
    <property type="entry name" value="LCP protein"/>
    <property type="match status" value="1"/>
</dbReference>
<evidence type="ECO:0000313" key="7">
    <source>
        <dbReference type="Proteomes" id="UP000231962"/>
    </source>
</evidence>
<reference evidence="7 8" key="1">
    <citation type="submission" date="2017-07" db="EMBL/GenBank/DDBJ databases">
        <title>Leptospira spp. isolated from tropical soils.</title>
        <authorList>
            <person name="Thibeaux R."/>
            <person name="Iraola G."/>
            <person name="Ferres I."/>
            <person name="Bierque E."/>
            <person name="Girault D."/>
            <person name="Soupe-Gilbert M.-E."/>
            <person name="Picardeau M."/>
            <person name="Goarant C."/>
        </authorList>
    </citation>
    <scope>NUCLEOTIDE SEQUENCE [LARGE SCALE GENOMIC DNA]</scope>
    <source>
        <strain evidence="6 8">FH1-B-B1</strain>
        <strain evidence="5 7">FH1-B-C1</strain>
    </source>
</reference>
<evidence type="ECO:0000313" key="5">
    <source>
        <dbReference type="EMBL" id="PJZ69695.1"/>
    </source>
</evidence>
<feature type="transmembrane region" description="Helical" evidence="2">
    <location>
        <begin position="20"/>
        <end position="39"/>
    </location>
</feature>
<dbReference type="InterPro" id="IPR027381">
    <property type="entry name" value="LytR/CpsA/Psr_C"/>
</dbReference>
<feature type="domain" description="Cell envelope-related transcriptional attenuator" evidence="3">
    <location>
        <begin position="104"/>
        <end position="208"/>
    </location>
</feature>
<name>A0A2M9ZNQ0_9LEPT</name>
<evidence type="ECO:0000259" key="4">
    <source>
        <dbReference type="Pfam" id="PF13399"/>
    </source>
</evidence>
<dbReference type="OrthoDB" id="339616at2"/>
<sequence>MLESEWNPREQLSNSKPFNFLPLWIASGILVVAVLFFLFRNLRRTGLDEKISTGKPIHFLVHAVADDDTYEFGVLATLLPSQDRVGLFFIHPITTFDDPDDSLEIKKSGGASAVLDALQEILGSKPQYTIKIKANSFIKIVDLLGGLPIYTDSRTIRSSPIYVRIPGIYPYSGEDAYNYISYMDKKETLDYLDRISRQESAVLTLYETLYENRELLNPVWSELVYSLIDSDFSKEDFYSLLRFATSRRLSFGITELPGEPAQDPKTKRLYLKVDLARAAASFRKFQKDIGTEIFADGEFARTEVLNGTEIPGLAKDVRGILADKRIKVLSTDNAWIKDVKKTVILDRSGNTAISDKISLVLEKAKVHHVLRKDLGMDSTVLVGADIEPKK</sequence>
<dbReference type="Gene3D" id="3.30.70.2390">
    <property type="match status" value="1"/>
</dbReference>
<dbReference type="EMBL" id="NPDY01000008">
    <property type="protein sequence ID" value="PJZ69695.1"/>
    <property type="molecule type" value="Genomic_DNA"/>
</dbReference>
<gene>
    <name evidence="5" type="ORF">CH360_10045</name>
    <name evidence="6" type="ORF">CH373_08900</name>
</gene>